<keyword evidence="3" id="KW-0732">Signal</keyword>
<feature type="region of interest" description="Disordered" evidence="2">
    <location>
        <begin position="987"/>
        <end position="1007"/>
    </location>
</feature>
<dbReference type="Pfam" id="PF13365">
    <property type="entry name" value="Trypsin_2"/>
    <property type="match status" value="2"/>
</dbReference>
<reference evidence="5 6" key="1">
    <citation type="journal article" date="2014" name="Genome Biol. Evol.">
        <title>The secreted proteins of Achlya hypogyna and Thraustotheca clavata identify the ancestral oomycete secretome and reveal gene acquisitions by horizontal gene transfer.</title>
        <authorList>
            <person name="Misner I."/>
            <person name="Blouin N."/>
            <person name="Leonard G."/>
            <person name="Richards T.A."/>
            <person name="Lane C.E."/>
        </authorList>
    </citation>
    <scope>NUCLEOTIDE SEQUENCE [LARGE SCALE GENOMIC DNA]</scope>
    <source>
        <strain evidence="5 6">ATCC 34112</strain>
    </source>
</reference>
<sequence>MLVKLTALLSSAFGLVQAQKACTIGSAVPYSLTIDGGAQFSQVISNPSATYLSVHIASMELPTGATLTIGTLDDTDKMVLMGSHTNLVSDFFTQMQIVIKYTAPEYHNGTVVTIDKYFAGSVSTTQLGSESLCSSSGDLSKPAACYASTEPSKYQSSQAVARVFIGGTTLCTGWLIGSEGHLITSNHCVSSQAEALVTQVEMHAECASCADPNNNVQLACKGTVVASSTTFIAGDKSLDFSLLKLNLNAGINLGQYGYLKARDGPPVVNEKVWLAGYPQANPKRIAIATQGSPTGSIVAINTETCKIQQATYQLDTLVGSSGSPVMSSIDNTVVALHSCGDCTAYGGSNSGTQMANILTYLRNNGIPIPANAINNPNPTNTARLCTISNLFISEYYQNLYINAFAGNANENFVYNPTTGAVQVQSNKQCLDSYWDGSQFQVHTWPCDSSNVNQQWTVANNQVKHRVHGVCLTTIAGQTNIAVAPCNPNDIRQWISTSCSDMTVRNFVRIQTKSGKYISEWNSGVYANTLQNNMNELFEMKGKMFQVASNGQCLDVYTDNNRYYLHTYACSSSNGNQQWNIGYGKIYHATYSNICLDFDPNDPNHAAQVWQCYTNNDNQLSLLSKLKSLFYRFSAVPYSLTIDGGATFSQATSNPSASYLSVHIASMELPTGAALTIGTLDDSDKMVLTGSQTNLVSDFFTYKQIGIKYTAPKYHNGTVVTIDKYFAGLTTDSSLESLCSVSDLSQPAVCYKATEPVKYQASQAIARVLINGGTLCTGWLIGSEGHLTANNHCIASQSDASATQVDTGAECTTCGGPNNRVKLACKGAIVASSTTLIATNFALDFALVKLNLNAGVDLSKCGYLKVRDGPPVANEKIWLAGHPLGNPKSIAINVRDNVPGIIVSPNAGASCRPNQVTYLLDTQAGSSGTPILSTLDNSAIVLHNCGGCTSDSGSYSGIPIVNILAYLRDNCISIPAYSIYTPLTPAPTQAPKPALTPRSTPATSSVRL</sequence>
<protein>
    <recommendedName>
        <fullName evidence="4">Ricin B lectin domain-containing protein</fullName>
    </recommendedName>
</protein>
<dbReference type="SUPFAM" id="SSF50370">
    <property type="entry name" value="Ricin B-like lectins"/>
    <property type="match status" value="2"/>
</dbReference>
<dbReference type="STRING" id="74557.A0A1W0A0F7"/>
<organism evidence="5 6">
    <name type="scientific">Thraustotheca clavata</name>
    <dbReference type="NCBI Taxonomy" id="74557"/>
    <lineage>
        <taxon>Eukaryota</taxon>
        <taxon>Sar</taxon>
        <taxon>Stramenopiles</taxon>
        <taxon>Oomycota</taxon>
        <taxon>Saprolegniomycetes</taxon>
        <taxon>Saprolegniales</taxon>
        <taxon>Achlyaceae</taxon>
        <taxon>Thraustotheca</taxon>
    </lineage>
</organism>
<feature type="domain" description="Ricin B lectin" evidence="4">
    <location>
        <begin position="381"/>
        <end position="496"/>
    </location>
</feature>
<dbReference type="AlphaFoldDB" id="A0A1W0A0F7"/>
<evidence type="ECO:0000259" key="4">
    <source>
        <dbReference type="SMART" id="SM00458"/>
    </source>
</evidence>
<comment type="caution">
    <text evidence="5">The sequence shown here is derived from an EMBL/GenBank/DDBJ whole genome shotgun (WGS) entry which is preliminary data.</text>
</comment>
<dbReference type="InterPro" id="IPR000772">
    <property type="entry name" value="Ricin_B_lectin"/>
</dbReference>
<name>A0A1W0A0F7_9STRA</name>
<dbReference type="Pfam" id="PF00652">
    <property type="entry name" value="Ricin_B_lectin"/>
    <property type="match status" value="2"/>
</dbReference>
<accession>A0A1W0A0F7</accession>
<evidence type="ECO:0000313" key="5">
    <source>
        <dbReference type="EMBL" id="OQS03748.1"/>
    </source>
</evidence>
<gene>
    <name evidence="5" type="ORF">THRCLA_03956</name>
</gene>
<keyword evidence="6" id="KW-1185">Reference proteome</keyword>
<proteinExistence type="predicted"/>
<feature type="compositionally biased region" description="Polar residues" evidence="2">
    <location>
        <begin position="996"/>
        <end position="1007"/>
    </location>
</feature>
<evidence type="ECO:0000256" key="2">
    <source>
        <dbReference type="SAM" id="MobiDB-lite"/>
    </source>
</evidence>
<dbReference type="Proteomes" id="UP000243217">
    <property type="component" value="Unassembled WGS sequence"/>
</dbReference>
<dbReference type="InterPro" id="IPR035992">
    <property type="entry name" value="Ricin_B-like_lectins"/>
</dbReference>
<dbReference type="Gene3D" id="2.40.10.10">
    <property type="entry name" value="Trypsin-like serine proteases"/>
    <property type="match status" value="4"/>
</dbReference>
<dbReference type="EMBL" id="JNBS01000779">
    <property type="protein sequence ID" value="OQS03748.1"/>
    <property type="molecule type" value="Genomic_DNA"/>
</dbReference>
<keyword evidence="1" id="KW-0843">Virulence</keyword>
<feature type="domain" description="Ricin B lectin" evidence="4">
    <location>
        <begin position="540"/>
        <end position="661"/>
    </location>
</feature>
<evidence type="ECO:0000256" key="3">
    <source>
        <dbReference type="SAM" id="SignalP"/>
    </source>
</evidence>
<feature type="signal peptide" evidence="3">
    <location>
        <begin position="1"/>
        <end position="18"/>
    </location>
</feature>
<evidence type="ECO:0000313" key="6">
    <source>
        <dbReference type="Proteomes" id="UP000243217"/>
    </source>
</evidence>
<dbReference type="Gene3D" id="2.80.10.50">
    <property type="match status" value="2"/>
</dbReference>
<dbReference type="OrthoDB" id="100767at2759"/>
<dbReference type="PANTHER" id="PTHR36234:SF5">
    <property type="entry name" value="LYSYL ENDOPEPTIDASE"/>
    <property type="match status" value="1"/>
</dbReference>
<evidence type="ECO:0000256" key="1">
    <source>
        <dbReference type="ARBA" id="ARBA00023026"/>
    </source>
</evidence>
<dbReference type="SMART" id="SM00458">
    <property type="entry name" value="RICIN"/>
    <property type="match status" value="2"/>
</dbReference>
<dbReference type="InterPro" id="IPR009003">
    <property type="entry name" value="Peptidase_S1_PA"/>
</dbReference>
<dbReference type="PANTHER" id="PTHR36234">
    <property type="entry name" value="LYSYL ENDOPEPTIDASE"/>
    <property type="match status" value="1"/>
</dbReference>
<dbReference type="SUPFAM" id="SSF50494">
    <property type="entry name" value="Trypsin-like serine proteases"/>
    <property type="match status" value="2"/>
</dbReference>
<feature type="chain" id="PRO_5013116940" description="Ricin B lectin domain-containing protein" evidence="3">
    <location>
        <begin position="19"/>
        <end position="1007"/>
    </location>
</feature>
<dbReference type="InterPro" id="IPR043504">
    <property type="entry name" value="Peptidase_S1_PA_chymotrypsin"/>
</dbReference>
<dbReference type="PROSITE" id="PS50231">
    <property type="entry name" value="RICIN_B_LECTIN"/>
    <property type="match status" value="2"/>
</dbReference>